<feature type="compositionally biased region" description="Polar residues" evidence="1">
    <location>
        <begin position="1"/>
        <end position="30"/>
    </location>
</feature>
<name>A0A9W4P978_9EURO</name>
<proteinExistence type="predicted"/>
<protein>
    <submittedName>
        <fullName evidence="2">Uncharacterized protein</fullName>
    </submittedName>
</protein>
<feature type="region of interest" description="Disordered" evidence="1">
    <location>
        <begin position="363"/>
        <end position="511"/>
    </location>
</feature>
<feature type="region of interest" description="Disordered" evidence="1">
    <location>
        <begin position="697"/>
        <end position="826"/>
    </location>
</feature>
<feature type="compositionally biased region" description="Basic residues" evidence="1">
    <location>
        <begin position="482"/>
        <end position="496"/>
    </location>
</feature>
<gene>
    <name evidence="2" type="ORF">PEGY_LOCUS7945</name>
</gene>
<feature type="compositionally biased region" description="Polar residues" evidence="1">
    <location>
        <begin position="65"/>
        <end position="80"/>
    </location>
</feature>
<accession>A0A9W4P978</accession>
<evidence type="ECO:0000313" key="2">
    <source>
        <dbReference type="EMBL" id="CAG8904813.1"/>
    </source>
</evidence>
<evidence type="ECO:0000313" key="3">
    <source>
        <dbReference type="Proteomes" id="UP001154252"/>
    </source>
</evidence>
<sequence>MHSQFNSNTRQRKSNTLSLFPVVNSSSSPSDEMPTVFSEFADGEIPSHEPQPASAQGHDEKSEVHTQLPSSDEHQLSQAKMEQLKPHVKEVETHQCLRHAQLEAIKHHATIEGRVPELLNPGSIRADAGLPEVRRSPREDIGMTQSESEDWTDKRAGLTLDNGQLRLKIQDWRTRAPTFAMENNPKGNPKCDLDAAIESPELVRIDFKIPVDYPEGMLGIMRSIEALFTSPRKIAMSNVETGPAPAHREAKNPKRHSYYMKWTAPWESSGCRVSWMKAKEKSPTVKFKFVSGRNASPGEQMMVTVDQRDEFYRKISKDDPNTYGKWMALPVRIWLRIQWLVSETGGLDNGLFGKLLVDDNFPSSSKKKKKNKGKKASKRLSKRARESSAAEEGSSEDEKSDASAVPIPVQSVLGKEHTIETVGSQELTKELTEEELPREELTQNGLTEQEGESTREELAHHESVRKELTKRVSTLTIDTRKSNKRSKGKGKGKRTHSSSGSDTGKKDAEHVTDHITRNMTEQRCDDQCGDHQRDGLLPGVHDIARQDALTEQQLAAVACQQTVNASWAPITPSDSTNPFSPSFETARSHLSPHTPLPSSSLSPFFTPRSTLWKIDEDDGVRAVQAEENEPANIPDELRLIPRVDEAGLWFPVSDNRDGVWLSDPEEYLGGHETQEPVLRRSESFDVASLGLFKGQETAFSSQTADPPSTSRASSSLSTADSAGSETDDPSLDGTVFPDDQTTAESSQHGKKSVHNKRKHQRRRRKNLMKRQQARDADAEFPVSSASSQGDGVEGRSPSPPESFEDDEPTPTGKQFGNIGPPPPESKWDLRRIGILCQKGDCQVICGLGDGGSVVCPKCGPFSLVRYCGKDHLWEDAKTHWGDCSKLPVLDQHLAGSIPYDDLVGPPMLPSLHQWDNPERHRQALWFSSARDRGDYFVFAEWDDLLSAADAPASHLALRCSPRIAHVVRFEDAEEKDRFRRCLAACLFAAVEHPALVDYLYRLVRDWMRAHNMWASDKDMDSMLRYQMGLEMGGTIDQSRLGLRHACETEWIGANRRHCEDSTCASERRPTLLGNHCMGLGFRRVCETLESNHWLLRAHRATHPSVSDVVARTRGGGFSEVLVKDRRTFRRGVGWDGAGTGPMELEIP</sequence>
<feature type="compositionally biased region" description="Basic residues" evidence="1">
    <location>
        <begin position="748"/>
        <end position="768"/>
    </location>
</feature>
<feature type="compositionally biased region" description="Low complexity" evidence="1">
    <location>
        <begin position="588"/>
        <end position="602"/>
    </location>
</feature>
<keyword evidence="3" id="KW-1185">Reference proteome</keyword>
<feature type="compositionally biased region" description="Basic residues" evidence="1">
    <location>
        <begin position="365"/>
        <end position="382"/>
    </location>
</feature>
<dbReference type="AlphaFoldDB" id="A0A9W4P978"/>
<dbReference type="EMBL" id="CAJVRC010000884">
    <property type="protein sequence ID" value="CAG8904813.1"/>
    <property type="molecule type" value="Genomic_DNA"/>
</dbReference>
<feature type="region of interest" description="Disordered" evidence="1">
    <location>
        <begin position="1"/>
        <end position="80"/>
    </location>
</feature>
<comment type="caution">
    <text evidence="2">The sequence shown here is derived from an EMBL/GenBank/DDBJ whole genome shotgun (WGS) entry which is preliminary data.</text>
</comment>
<feature type="compositionally biased region" description="Polar residues" evidence="1">
    <location>
        <begin position="572"/>
        <end position="585"/>
    </location>
</feature>
<reference evidence="2" key="1">
    <citation type="submission" date="2021-07" db="EMBL/GenBank/DDBJ databases">
        <authorList>
            <person name="Branca A.L. A."/>
        </authorList>
    </citation>
    <scope>NUCLEOTIDE SEQUENCE</scope>
</reference>
<evidence type="ECO:0000256" key="1">
    <source>
        <dbReference type="SAM" id="MobiDB-lite"/>
    </source>
</evidence>
<organism evidence="2 3">
    <name type="scientific">Penicillium egyptiacum</name>
    <dbReference type="NCBI Taxonomy" id="1303716"/>
    <lineage>
        <taxon>Eukaryota</taxon>
        <taxon>Fungi</taxon>
        <taxon>Dikarya</taxon>
        <taxon>Ascomycota</taxon>
        <taxon>Pezizomycotina</taxon>
        <taxon>Eurotiomycetes</taxon>
        <taxon>Eurotiomycetidae</taxon>
        <taxon>Eurotiales</taxon>
        <taxon>Aspergillaceae</taxon>
        <taxon>Penicillium</taxon>
    </lineage>
</organism>
<feature type="compositionally biased region" description="Low complexity" evidence="1">
    <location>
        <begin position="704"/>
        <end position="724"/>
    </location>
</feature>
<feature type="compositionally biased region" description="Basic and acidic residues" evidence="1">
    <location>
        <begin position="132"/>
        <end position="141"/>
    </location>
</feature>
<dbReference type="Proteomes" id="UP001154252">
    <property type="component" value="Unassembled WGS sequence"/>
</dbReference>
<feature type="compositionally biased region" description="Basic and acidic residues" evidence="1">
    <location>
        <begin position="452"/>
        <end position="470"/>
    </location>
</feature>
<feature type="region of interest" description="Disordered" evidence="1">
    <location>
        <begin position="122"/>
        <end position="150"/>
    </location>
</feature>
<feature type="region of interest" description="Disordered" evidence="1">
    <location>
        <begin position="569"/>
        <end position="602"/>
    </location>
</feature>
<dbReference type="OrthoDB" id="4757558at2759"/>